<dbReference type="InterPro" id="IPR041371">
    <property type="entry name" value="GH92_N"/>
</dbReference>
<evidence type="ECO:0000313" key="7">
    <source>
        <dbReference type="EMBL" id="MDM8324122.1"/>
    </source>
</evidence>
<dbReference type="PANTHER" id="PTHR12143:SF39">
    <property type="entry name" value="SECRETED PROTEIN"/>
    <property type="match status" value="1"/>
</dbReference>
<dbReference type="Gene3D" id="2.70.98.10">
    <property type="match status" value="1"/>
</dbReference>
<keyword evidence="8" id="KW-1185">Reference proteome</keyword>
<dbReference type="Gene3D" id="1.20.1050.60">
    <property type="entry name" value="alpha-1,2-mannosidase"/>
    <property type="match status" value="1"/>
</dbReference>
<feature type="domain" description="Glycosyl hydrolase family 92" evidence="5">
    <location>
        <begin position="273"/>
        <end position="751"/>
    </location>
</feature>
<feature type="chain" id="PRO_5047531788" evidence="4">
    <location>
        <begin position="20"/>
        <end position="765"/>
    </location>
</feature>
<feature type="domain" description="Glycosyl hydrolase family 92 N-terminal" evidence="6">
    <location>
        <begin position="35"/>
        <end position="267"/>
    </location>
</feature>
<protein>
    <submittedName>
        <fullName evidence="7">GH92 family glycosyl hydrolase</fullName>
        <ecNumber evidence="7">3.2.1.-</ecNumber>
    </submittedName>
</protein>
<evidence type="ECO:0000256" key="3">
    <source>
        <dbReference type="ARBA" id="ARBA00022837"/>
    </source>
</evidence>
<proteinExistence type="predicted"/>
<dbReference type="InterPro" id="IPR014718">
    <property type="entry name" value="GH-type_carb-bd"/>
</dbReference>
<evidence type="ECO:0000256" key="4">
    <source>
        <dbReference type="SAM" id="SignalP"/>
    </source>
</evidence>
<dbReference type="GO" id="GO:0016798">
    <property type="term" value="F:hydrolase activity, acting on glycosyl bonds"/>
    <property type="evidence" value="ECO:0007669"/>
    <property type="project" value="UniProtKB-KW"/>
</dbReference>
<name>A0ABT7VCY0_9BACE</name>
<dbReference type="InterPro" id="IPR012939">
    <property type="entry name" value="Glyco_hydro_92"/>
</dbReference>
<evidence type="ECO:0000259" key="6">
    <source>
        <dbReference type="Pfam" id="PF17678"/>
    </source>
</evidence>
<dbReference type="Gene3D" id="1.20.1610.10">
    <property type="entry name" value="alpha-1,2-mannosidases domains"/>
    <property type="match status" value="1"/>
</dbReference>
<evidence type="ECO:0000313" key="8">
    <source>
        <dbReference type="Proteomes" id="UP001169458"/>
    </source>
</evidence>
<feature type="signal peptide" evidence="4">
    <location>
        <begin position="1"/>
        <end position="19"/>
    </location>
</feature>
<comment type="cofactor">
    <cofactor evidence="1">
        <name>Ca(2+)</name>
        <dbReference type="ChEBI" id="CHEBI:29108"/>
    </cofactor>
</comment>
<dbReference type="InterPro" id="IPR005887">
    <property type="entry name" value="GH92_a_mannosidase_put"/>
</dbReference>
<evidence type="ECO:0000259" key="5">
    <source>
        <dbReference type="Pfam" id="PF07971"/>
    </source>
</evidence>
<evidence type="ECO:0000256" key="1">
    <source>
        <dbReference type="ARBA" id="ARBA00001913"/>
    </source>
</evidence>
<dbReference type="InterPro" id="IPR050883">
    <property type="entry name" value="PNGase"/>
</dbReference>
<dbReference type="Pfam" id="PF07971">
    <property type="entry name" value="Glyco_hydro_92"/>
    <property type="match status" value="1"/>
</dbReference>
<keyword evidence="4" id="KW-0732">Signal</keyword>
<keyword evidence="3" id="KW-0106">Calcium</keyword>
<dbReference type="EC" id="3.2.1.-" evidence="7"/>
<dbReference type="Proteomes" id="UP001169458">
    <property type="component" value="Unassembled WGS sequence"/>
</dbReference>
<keyword evidence="7" id="KW-0326">Glycosidase</keyword>
<gene>
    <name evidence="7" type="ORF">QUW60_02555</name>
</gene>
<organism evidence="7 8">
    <name type="scientific">Bacteroides gallinaceum</name>
    <dbReference type="NCBI Taxonomy" id="1462571"/>
    <lineage>
        <taxon>Bacteria</taxon>
        <taxon>Pseudomonadati</taxon>
        <taxon>Bacteroidota</taxon>
        <taxon>Bacteroidia</taxon>
        <taxon>Bacteroidales</taxon>
        <taxon>Bacteroidaceae</taxon>
        <taxon>Bacteroides</taxon>
    </lineage>
</organism>
<dbReference type="Pfam" id="PF17678">
    <property type="entry name" value="Glyco_hydro_92N"/>
    <property type="match status" value="1"/>
</dbReference>
<keyword evidence="7" id="KW-0378">Hydrolase</keyword>
<dbReference type="InterPro" id="IPR008928">
    <property type="entry name" value="6-hairpin_glycosidase_sf"/>
</dbReference>
<comment type="caution">
    <text evidence="7">The sequence shown here is derived from an EMBL/GenBank/DDBJ whole genome shotgun (WGS) entry which is preliminary data.</text>
</comment>
<dbReference type="NCBIfam" id="TIGR01180">
    <property type="entry name" value="aman2_put"/>
    <property type="match status" value="1"/>
</dbReference>
<dbReference type="SUPFAM" id="SSF48208">
    <property type="entry name" value="Six-hairpin glycosidases"/>
    <property type="match status" value="1"/>
</dbReference>
<reference evidence="8" key="1">
    <citation type="submission" date="2023-07" db="EMBL/GenBank/DDBJ databases">
        <title>Identification and characterization of horizontal gene transfer across gut microbiota members of farm animals based on homology search.</title>
        <authorList>
            <person name="Schwarzerova J."/>
            <person name="Nykrynova M."/>
            <person name="Jureckova K."/>
            <person name="Cejkova D."/>
            <person name="Rychlik I."/>
        </authorList>
    </citation>
    <scope>NUCLEOTIDE SEQUENCE [LARGE SCALE GENOMIC DNA]</scope>
    <source>
        <strain evidence="8">109_WCHN</strain>
    </source>
</reference>
<comment type="subunit">
    <text evidence="2">Monomer.</text>
</comment>
<sequence>MMKNAVAVVVLGICGSVFCATSCSDKQTEKDYTVYVNPFIGTGGHGHTFPGPVTPHGMIQPGPDTRIDGWDACSGYYYEDSTINGFSHTHVSGTGCADYGDFLLMPTVGEQQYDPQDYSSQTLPYASAFSHENEVAVPGYYSVFLDRYQVKAELAATPRAAIHRYTFPESDKSGFILDLDYSIQHQTNLDMQVEVVSDTEIRGHKLTEYWAFDQQLSFYAKFSKPFTYTIVRDTLADPKGKMQPRCKVLLNFKTEKDEQVLAKVGISAVDMDGAQKNLEAEIPDWDFEKVRSDAHDAWNGCLSKIDVSAKNETDKTIFYTAMYHAAVSPNLFTDVDGRYLGMDLKVHQGDAGKPVYTIFSLWDTFRALHPLYSIIDPQLNNEFINSLLLKNREGGIFPMWDLASNYTGTMIGYHAASLIADAYAKGNADFDLHDAYKACLRVAEYDTTGIKCPAAVLPHLMPMAKYYKNALGYIPCDLENESVAKALEYAYDDYCISVLAEAAGDYRNSEKYRKFAKAYTLYFDPSTRFMRGVDSKGNWRTPFNPKASNHRNDDYCEGNAWQWSWFVPHDVEGLVELMGGEDAFAGKLDSLFTADSTIEGELVSADISGLIGQYAHGNEPSHHVIHLYNYINRPWKTQELVDRVLKEQYRNAPDGLSGNEDCGQMSAWYILNSMGFYQVCPGKPVYSIGRPIFDKAEIRLEDGKVFSVVTENNSPENKYIASVLLNGQPLNKPFLNHRDIAEGGTLEIRMTGQPTRWGVKPVKAE</sequence>
<accession>A0ABT7VCY0</accession>
<dbReference type="Gene3D" id="3.30.2080.10">
    <property type="entry name" value="GH92 mannosidase domain"/>
    <property type="match status" value="1"/>
</dbReference>
<dbReference type="PANTHER" id="PTHR12143">
    <property type="entry name" value="PEPTIDE N-GLYCANASE PNGASE -RELATED"/>
    <property type="match status" value="1"/>
</dbReference>
<evidence type="ECO:0000256" key="2">
    <source>
        <dbReference type="ARBA" id="ARBA00011245"/>
    </source>
</evidence>
<dbReference type="RefSeq" id="WP_289558415.1">
    <property type="nucleotide sequence ID" value="NZ_JAUDEN010000003.1"/>
</dbReference>
<dbReference type="EMBL" id="JAUDEN010000003">
    <property type="protein sequence ID" value="MDM8324122.1"/>
    <property type="molecule type" value="Genomic_DNA"/>
</dbReference>